<keyword evidence="2" id="KW-0547">Nucleotide-binding</keyword>
<name>A0A7W8ZVE7_9MICO</name>
<proteinExistence type="predicted"/>
<dbReference type="GO" id="GO:0005524">
    <property type="term" value="F:ATP binding"/>
    <property type="evidence" value="ECO:0007669"/>
    <property type="project" value="UniProtKB-KW"/>
</dbReference>
<evidence type="ECO:0000256" key="4">
    <source>
        <dbReference type="ARBA" id="ARBA00022840"/>
    </source>
</evidence>
<dbReference type="GO" id="GO:0016301">
    <property type="term" value="F:kinase activity"/>
    <property type="evidence" value="ECO:0007669"/>
    <property type="project" value="UniProtKB-KW"/>
</dbReference>
<keyword evidence="3" id="KW-0418">Kinase</keyword>
<accession>A0A7W8ZVE7</accession>
<reference evidence="6 7" key="1">
    <citation type="submission" date="2020-08" db="EMBL/GenBank/DDBJ databases">
        <title>Sequencing the genomes of 1000 actinobacteria strains.</title>
        <authorList>
            <person name="Klenk H.-P."/>
        </authorList>
    </citation>
    <scope>NUCLEOTIDE SEQUENCE [LARGE SCALE GENOMIC DNA]</scope>
    <source>
        <strain evidence="6 7">DSM 21065</strain>
    </source>
</reference>
<dbReference type="OrthoDB" id="3787729at2"/>
<dbReference type="Proteomes" id="UP000561726">
    <property type="component" value="Unassembled WGS sequence"/>
</dbReference>
<evidence type="ECO:0000313" key="6">
    <source>
        <dbReference type="EMBL" id="MBB5640652.1"/>
    </source>
</evidence>
<gene>
    <name evidence="6" type="ORF">BJ997_001200</name>
</gene>
<sequence>MALLYQAELRPTKTELLSEWAPTQPWFVGEAAVGVTSVTAFRLDDPAGEVGLETILLQAGSGPVMHVPVTYRGAPLEGAEAWLVGTMEHSVLGHRWVYDATGDPVYLAAVATAALTGSGQAEQYVETNGQRVLRASTAIVAGSGQPGSPVPSVTSLGAVSTRSEGGATRVAAGALRFAVAREVGTLDADLSGDAPHGILTVAWAGQPEPRTLVQVWGAAP</sequence>
<organism evidence="6 7">
    <name type="scientific">Cryobacterium roopkundense</name>
    <dbReference type="NCBI Taxonomy" id="1001240"/>
    <lineage>
        <taxon>Bacteria</taxon>
        <taxon>Bacillati</taxon>
        <taxon>Actinomycetota</taxon>
        <taxon>Actinomycetes</taxon>
        <taxon>Micrococcales</taxon>
        <taxon>Microbacteriaceae</taxon>
        <taxon>Cryobacterium</taxon>
    </lineage>
</organism>
<protein>
    <recommendedName>
        <fullName evidence="5">Maltokinase N-terminal cap domain-containing protein</fullName>
    </recommendedName>
</protein>
<evidence type="ECO:0000256" key="3">
    <source>
        <dbReference type="ARBA" id="ARBA00022777"/>
    </source>
</evidence>
<feature type="domain" description="Maltokinase N-terminal cap" evidence="5">
    <location>
        <begin position="20"/>
        <end position="103"/>
    </location>
</feature>
<evidence type="ECO:0000313" key="7">
    <source>
        <dbReference type="Proteomes" id="UP000561726"/>
    </source>
</evidence>
<keyword evidence="1" id="KW-0808">Transferase</keyword>
<dbReference type="EMBL" id="JACHBQ010000001">
    <property type="protein sequence ID" value="MBB5640652.1"/>
    <property type="molecule type" value="Genomic_DNA"/>
</dbReference>
<dbReference type="AlphaFoldDB" id="A0A7W8ZVE7"/>
<dbReference type="NCBIfam" id="NF047744">
    <property type="entry name" value="CG0192_rel"/>
    <property type="match status" value="1"/>
</dbReference>
<comment type="caution">
    <text evidence="6">The sequence shown here is derived from an EMBL/GenBank/DDBJ whole genome shotgun (WGS) entry which is preliminary data.</text>
</comment>
<dbReference type="RefSeq" id="WP_084141588.1">
    <property type="nucleotide sequence ID" value="NZ_JACHBQ010000001.1"/>
</dbReference>
<keyword evidence="4" id="KW-0067">ATP-binding</keyword>
<evidence type="ECO:0000259" key="5">
    <source>
        <dbReference type="Pfam" id="PF18085"/>
    </source>
</evidence>
<dbReference type="InterPro" id="IPR040999">
    <property type="entry name" value="Mak_N_cap"/>
</dbReference>
<evidence type="ECO:0000256" key="1">
    <source>
        <dbReference type="ARBA" id="ARBA00022679"/>
    </source>
</evidence>
<evidence type="ECO:0000256" key="2">
    <source>
        <dbReference type="ARBA" id="ARBA00022741"/>
    </source>
</evidence>
<dbReference type="Pfam" id="PF18085">
    <property type="entry name" value="Mak_N_cap"/>
    <property type="match status" value="1"/>
</dbReference>